<reference evidence="2" key="2">
    <citation type="submission" date="2021-04" db="EMBL/GenBank/DDBJ databases">
        <authorList>
            <person name="Gilroy R."/>
        </authorList>
    </citation>
    <scope>NUCLEOTIDE SEQUENCE</scope>
    <source>
        <strain evidence="2">ChiHecec2B26-7398</strain>
    </source>
</reference>
<sequence>MAANKPGKEELLAAFFDDGAFSPLYTDGPVSAAYGCANGQSVYVLYENGEPVAVADIQRKIRVLEMAAETGAPVVTFYNSTGAKLDGGLDLLNATAALTAQIARVSGVVPQIAVITGTCAGTNAINAAAADLCIMAEDAELFLHAPFTAEETVSGAGTAAFAAKAGVAALVAKDAVAAAKQAANVAALLPANNLAGPALFDFTAPAKPMPTANYTAAAAVEALADEGSAVELYSGYGKRIVTALATVNGSAVGILATEKAALCHKCTAKAARFVRLCDAYSIPVVTIVNSDGFGKSEGDDQAGGIRQAARMAGVYAEATTAKVAVLTGEVIGPVYTVFAACADWRVAMQGCTVAPLAPETAVSVLYKDEIYASDNIAEATKAKAAAYAKDVCGAQAAAANGAADAVADAAGVRSAVVQALDMLASKRATRLAKKHGNIAL</sequence>
<organism evidence="2 3">
    <name type="scientific">Candidatus Gemmiger excrementipullorum</name>
    <dbReference type="NCBI Taxonomy" id="2838610"/>
    <lineage>
        <taxon>Bacteria</taxon>
        <taxon>Bacillati</taxon>
        <taxon>Bacillota</taxon>
        <taxon>Clostridia</taxon>
        <taxon>Eubacteriales</taxon>
        <taxon>Gemmiger</taxon>
    </lineage>
</organism>
<dbReference type="Proteomes" id="UP000886751">
    <property type="component" value="Unassembled WGS sequence"/>
</dbReference>
<protein>
    <submittedName>
        <fullName evidence="2">Propionyl-CoA carboxylase</fullName>
    </submittedName>
</protein>
<comment type="caution">
    <text evidence="2">The sequence shown here is derived from an EMBL/GenBank/DDBJ whole genome shotgun (WGS) entry which is preliminary data.</text>
</comment>
<dbReference type="Pfam" id="PF01039">
    <property type="entry name" value="Carboxyl_trans"/>
    <property type="match status" value="1"/>
</dbReference>
<dbReference type="InterPro" id="IPR034733">
    <property type="entry name" value="AcCoA_carboxyl_beta"/>
</dbReference>
<dbReference type="Gene3D" id="3.90.226.10">
    <property type="entry name" value="2-enoyl-CoA Hydratase, Chain A, domain 1"/>
    <property type="match status" value="2"/>
</dbReference>
<dbReference type="PANTHER" id="PTHR43842:SF2">
    <property type="entry name" value="PROPIONYL-COA CARBOXYLASE BETA CHAIN, MITOCHONDRIAL"/>
    <property type="match status" value="1"/>
</dbReference>
<feature type="domain" description="CoA carboxyltransferase C-terminal" evidence="1">
    <location>
        <begin position="204"/>
        <end position="422"/>
    </location>
</feature>
<evidence type="ECO:0000313" key="2">
    <source>
        <dbReference type="EMBL" id="HIX94750.1"/>
    </source>
</evidence>
<dbReference type="GO" id="GO:0004658">
    <property type="term" value="F:propionyl-CoA carboxylase activity"/>
    <property type="evidence" value="ECO:0007669"/>
    <property type="project" value="TreeGrafter"/>
</dbReference>
<reference evidence="2" key="1">
    <citation type="journal article" date="2021" name="PeerJ">
        <title>Extensive microbial diversity within the chicken gut microbiome revealed by metagenomics and culture.</title>
        <authorList>
            <person name="Gilroy R."/>
            <person name="Ravi A."/>
            <person name="Getino M."/>
            <person name="Pursley I."/>
            <person name="Horton D.L."/>
            <person name="Alikhan N.F."/>
            <person name="Baker D."/>
            <person name="Gharbi K."/>
            <person name="Hall N."/>
            <person name="Watson M."/>
            <person name="Adriaenssens E.M."/>
            <person name="Foster-Nyarko E."/>
            <person name="Jarju S."/>
            <person name="Secka A."/>
            <person name="Antonio M."/>
            <person name="Oren A."/>
            <person name="Chaudhuri R.R."/>
            <person name="La Ragione R."/>
            <person name="Hildebrand F."/>
            <person name="Pallen M.J."/>
        </authorList>
    </citation>
    <scope>NUCLEOTIDE SEQUENCE</scope>
    <source>
        <strain evidence="2">ChiHecec2B26-7398</strain>
    </source>
</reference>
<name>A0A9D1Y0I8_9FIRM</name>
<dbReference type="AlphaFoldDB" id="A0A9D1Y0I8"/>
<gene>
    <name evidence="2" type="ORF">H9846_04770</name>
</gene>
<dbReference type="PANTHER" id="PTHR43842">
    <property type="entry name" value="PROPIONYL-COA CARBOXYLASE BETA CHAIN"/>
    <property type="match status" value="1"/>
</dbReference>
<dbReference type="InterPro" id="IPR011763">
    <property type="entry name" value="COA_CT_C"/>
</dbReference>
<dbReference type="InterPro" id="IPR029045">
    <property type="entry name" value="ClpP/crotonase-like_dom_sf"/>
</dbReference>
<dbReference type="SUPFAM" id="SSF52096">
    <property type="entry name" value="ClpP/crotonase"/>
    <property type="match status" value="2"/>
</dbReference>
<evidence type="ECO:0000313" key="3">
    <source>
        <dbReference type="Proteomes" id="UP000886751"/>
    </source>
</evidence>
<dbReference type="EMBL" id="DXEI01000074">
    <property type="protein sequence ID" value="HIX94750.1"/>
    <property type="molecule type" value="Genomic_DNA"/>
</dbReference>
<evidence type="ECO:0000259" key="1">
    <source>
        <dbReference type="PROSITE" id="PS50989"/>
    </source>
</evidence>
<dbReference type="InterPro" id="IPR051047">
    <property type="entry name" value="AccD/PCCB"/>
</dbReference>
<accession>A0A9D1Y0I8</accession>
<proteinExistence type="predicted"/>
<dbReference type="PROSITE" id="PS50989">
    <property type="entry name" value="COA_CT_CTER"/>
    <property type="match status" value="1"/>
</dbReference>